<accession>A0A5M9WUD7</accession>
<dbReference type="InterPro" id="IPR009081">
    <property type="entry name" value="PP-bd_ACP"/>
</dbReference>
<dbReference type="GO" id="GO:0071770">
    <property type="term" value="P:DIM/DIP cell wall layer assembly"/>
    <property type="evidence" value="ECO:0007669"/>
    <property type="project" value="TreeGrafter"/>
</dbReference>
<dbReference type="SMART" id="SM00825">
    <property type="entry name" value="PKS_KS"/>
    <property type="match status" value="1"/>
</dbReference>
<dbReference type="InterPro" id="IPR050091">
    <property type="entry name" value="PKS_NRPS_Biosynth_Enz"/>
</dbReference>
<evidence type="ECO:0000259" key="4">
    <source>
        <dbReference type="PROSITE" id="PS50075"/>
    </source>
</evidence>
<dbReference type="CDD" id="cd00833">
    <property type="entry name" value="PKS"/>
    <property type="match status" value="1"/>
</dbReference>
<dbReference type="InterPro" id="IPR013968">
    <property type="entry name" value="PKS_KR"/>
</dbReference>
<dbReference type="InterPro" id="IPR049490">
    <property type="entry name" value="C883_1060-like_KR_N"/>
</dbReference>
<dbReference type="GO" id="GO:0005737">
    <property type="term" value="C:cytoplasm"/>
    <property type="evidence" value="ECO:0007669"/>
    <property type="project" value="TreeGrafter"/>
</dbReference>
<dbReference type="SUPFAM" id="SSF53901">
    <property type="entry name" value="Thiolase-like"/>
    <property type="match status" value="1"/>
</dbReference>
<proteinExistence type="predicted"/>
<dbReference type="Pfam" id="PF16197">
    <property type="entry name" value="KAsynt_C_assoc"/>
    <property type="match status" value="1"/>
</dbReference>
<sequence length="1245" mass="138381">MRNTQRYIYEQVANRNLSPDLAKQMLEELQILSDAGEEHIAIIGMSGRFPRSENIESFWGKLTNGEDCVSSFPAHRREDINNVLQNNVLSLALYKAVLTEGMNVNDAYGPGGFLDRIDLFDAEFFSISAKEARCMEPHQRLLLESTYEALEDAGYGGESLHGSNTGVFIGRDHTDIPFYKLMAEPDLLHLTGSYTGILSSRISYVFNLKGPSVVVDTACSSGLVAIHEACSALRDRRCDTAIAGGVNLIYFPVKGDGMFSMITSQDSIVRTFDKKATGTVLSEGVGAVVLKPLRKALADRDNIQAVILTSVSNNDGASNGITAPSPEAQEELLISAWKNAKINPETISYIEAHGTGTLIGDPIETKAIFNAMKRFTDKKQFCAIGSVKSNIGHTVAASGLAGVTKVVQALRHKNIPASINFDQPNPYIHFTDSPLYVNDKLMPWESDGKPRRAGISSFGFSGTNCHIVLEEAPELQQTAVEQWQPEIFTLSTQNESSLRELVDRYVGMVQRGIACSIQDLCYTANVGRGHYSHRLAFSVESEEDFSRKIIEIGRFGLKGDAERGIYYGVTEPSDGMNLKQETDHRIALLRQPGQRSEPLKDISELCQLYVRGAQVDWASLYSDKQRRRVSIPVYAFNRKRYWAEVFTTNHRPEMVMAEPTVPNECAFEMKWIPSVASKGMNSNEADRVTLVIQGETDLSKQIVEHLRKEGKQTVAVRLDSAYRRMEEDQYAISGSQEDYERLFAELPVVNRIIHLCSMDGAGNPSDVGQLNAKLARGVNSLFHIVRAMKAIRGRLPIDLMLVTDHVNQVTGRETLLKPTHAALSGLGKVVVKEYPEVTCRTLDIDDTFTVEQLHDEILVQESEIIAYREGVRYKGTYDQVPLPEPKEVSISLKEDGVYVITGGTGGLGLEFAKYFASKAKVNIALLSRKPFPEKNLWRDIIEENEEDPIISKLIMLQEIEKIGGHVHILQADISDADGLSIALAELRSTYGRINGIIHAAGVASQGLIIRKSKDAFNEVLLPKIQGTWLLDQLTAKDPLDFFIMFSSAMTYHGHGGQGDYTAANSYMDAYAYYRKRLEKNTLTLNWPAWKETGMAVKYGFSESNIFNDINTKTAISLFESVLGADFTTVGIGSLNPRFIDEMKPQTQNNAIEVRLEGRMDGTYSDLEREVAQVWGLLFETNCIKLTDDFFELGGHSLLAIKLEAELEELGYMLDGLNIEEHSTFEKFVAILSSKNSRLLAKDELA</sequence>
<dbReference type="Gene3D" id="3.40.47.10">
    <property type="match status" value="1"/>
</dbReference>
<dbReference type="PANTHER" id="PTHR43775:SF37">
    <property type="entry name" value="SI:DKEY-61P9.11"/>
    <property type="match status" value="1"/>
</dbReference>
<dbReference type="OrthoDB" id="9765680at2"/>
<feature type="domain" description="Carrier" evidence="4">
    <location>
        <begin position="1161"/>
        <end position="1235"/>
    </location>
</feature>
<dbReference type="Gene3D" id="3.40.50.720">
    <property type="entry name" value="NAD(P)-binding Rossmann-like Domain"/>
    <property type="match status" value="1"/>
</dbReference>
<dbReference type="Pfam" id="PF08659">
    <property type="entry name" value="KR"/>
    <property type="match status" value="1"/>
</dbReference>
<evidence type="ECO:0000259" key="5">
    <source>
        <dbReference type="PROSITE" id="PS52004"/>
    </source>
</evidence>
<dbReference type="Pfam" id="PF00109">
    <property type="entry name" value="ketoacyl-synt"/>
    <property type="match status" value="1"/>
</dbReference>
<protein>
    <submittedName>
        <fullName evidence="6">SDR family NAD(P)-dependent oxidoreductase</fullName>
    </submittedName>
</protein>
<dbReference type="InterPro" id="IPR014030">
    <property type="entry name" value="Ketoacyl_synth_N"/>
</dbReference>
<organism evidence="6 7">
    <name type="scientific">Paenibacillus amylolyticus</name>
    <dbReference type="NCBI Taxonomy" id="1451"/>
    <lineage>
        <taxon>Bacteria</taxon>
        <taxon>Bacillati</taxon>
        <taxon>Bacillota</taxon>
        <taxon>Bacilli</taxon>
        <taxon>Bacillales</taxon>
        <taxon>Paenibacillaceae</taxon>
        <taxon>Paenibacillus</taxon>
    </lineage>
</organism>
<dbReference type="Pfam" id="PF00550">
    <property type="entry name" value="PP-binding"/>
    <property type="match status" value="1"/>
</dbReference>
<evidence type="ECO:0000313" key="6">
    <source>
        <dbReference type="EMBL" id="KAA8785069.1"/>
    </source>
</evidence>
<dbReference type="Pfam" id="PF02801">
    <property type="entry name" value="Ketoacyl-synt_C"/>
    <property type="match status" value="1"/>
</dbReference>
<dbReference type="InterPro" id="IPR020841">
    <property type="entry name" value="PKS_Beta-ketoAc_synthase_dom"/>
</dbReference>
<gene>
    <name evidence="6" type="ORF">EC604_14590</name>
</gene>
<dbReference type="RefSeq" id="WP_123064870.1">
    <property type="nucleotide sequence ID" value="NZ_RIAS01000007.1"/>
</dbReference>
<name>A0A5M9WUD7_PAEAM</name>
<dbReference type="PROSITE" id="PS50075">
    <property type="entry name" value="CARRIER"/>
    <property type="match status" value="1"/>
</dbReference>
<keyword evidence="2" id="KW-0597">Phosphoprotein</keyword>
<dbReference type="GO" id="GO:0006633">
    <property type="term" value="P:fatty acid biosynthetic process"/>
    <property type="evidence" value="ECO:0007669"/>
    <property type="project" value="InterPro"/>
</dbReference>
<evidence type="ECO:0000313" key="7">
    <source>
        <dbReference type="Proteomes" id="UP000323664"/>
    </source>
</evidence>
<dbReference type="GO" id="GO:0004312">
    <property type="term" value="F:fatty acid synthase activity"/>
    <property type="evidence" value="ECO:0007669"/>
    <property type="project" value="TreeGrafter"/>
</dbReference>
<dbReference type="PANTHER" id="PTHR43775">
    <property type="entry name" value="FATTY ACID SYNTHASE"/>
    <property type="match status" value="1"/>
</dbReference>
<dbReference type="CDD" id="cd08953">
    <property type="entry name" value="KR_2_SDR_x"/>
    <property type="match status" value="1"/>
</dbReference>
<comment type="caution">
    <text evidence="6">The sequence shown here is derived from an EMBL/GenBank/DDBJ whole genome shotgun (WGS) entry which is preliminary data.</text>
</comment>
<dbReference type="InterPro" id="IPR032821">
    <property type="entry name" value="PKS_assoc"/>
</dbReference>
<dbReference type="InterPro" id="IPR018201">
    <property type="entry name" value="Ketoacyl_synth_AS"/>
</dbReference>
<dbReference type="Proteomes" id="UP000323664">
    <property type="component" value="Unassembled WGS sequence"/>
</dbReference>
<dbReference type="SUPFAM" id="SSF51735">
    <property type="entry name" value="NAD(P)-binding Rossmann-fold domains"/>
    <property type="match status" value="2"/>
</dbReference>
<dbReference type="EMBL" id="RIAS01000007">
    <property type="protein sequence ID" value="KAA8785069.1"/>
    <property type="molecule type" value="Genomic_DNA"/>
</dbReference>
<feature type="domain" description="Ketosynthase family 3 (KS3)" evidence="5">
    <location>
        <begin position="37"/>
        <end position="471"/>
    </location>
</feature>
<dbReference type="PROSITE" id="PS00606">
    <property type="entry name" value="KS3_1"/>
    <property type="match status" value="1"/>
</dbReference>
<dbReference type="InterPro" id="IPR036736">
    <property type="entry name" value="ACP-like_sf"/>
</dbReference>
<dbReference type="GO" id="GO:0005886">
    <property type="term" value="C:plasma membrane"/>
    <property type="evidence" value="ECO:0007669"/>
    <property type="project" value="TreeGrafter"/>
</dbReference>
<dbReference type="SUPFAM" id="SSF47336">
    <property type="entry name" value="ACP-like"/>
    <property type="match status" value="1"/>
</dbReference>
<keyword evidence="1" id="KW-0596">Phosphopantetheine</keyword>
<dbReference type="PROSITE" id="PS52004">
    <property type="entry name" value="KS3_2"/>
    <property type="match status" value="1"/>
</dbReference>
<dbReference type="InterPro" id="IPR016039">
    <property type="entry name" value="Thiolase-like"/>
</dbReference>
<dbReference type="InterPro" id="IPR014031">
    <property type="entry name" value="Ketoacyl_synth_C"/>
</dbReference>
<dbReference type="SMART" id="SM00822">
    <property type="entry name" value="PKS_KR"/>
    <property type="match status" value="1"/>
</dbReference>
<dbReference type="InterPro" id="IPR036291">
    <property type="entry name" value="NAD(P)-bd_dom_sf"/>
</dbReference>
<dbReference type="Pfam" id="PF21394">
    <property type="entry name" value="Beta-ketacyl_N"/>
    <property type="match status" value="1"/>
</dbReference>
<evidence type="ECO:0000256" key="1">
    <source>
        <dbReference type="ARBA" id="ARBA00022450"/>
    </source>
</evidence>
<dbReference type="GO" id="GO:0004315">
    <property type="term" value="F:3-oxoacyl-[acyl-carrier-protein] synthase activity"/>
    <property type="evidence" value="ECO:0007669"/>
    <property type="project" value="InterPro"/>
</dbReference>
<keyword evidence="3" id="KW-0808">Transferase</keyword>
<evidence type="ECO:0000256" key="2">
    <source>
        <dbReference type="ARBA" id="ARBA00022553"/>
    </source>
</evidence>
<dbReference type="AlphaFoldDB" id="A0A5M9WUD7"/>
<dbReference type="Gene3D" id="1.10.1200.10">
    <property type="entry name" value="ACP-like"/>
    <property type="match status" value="1"/>
</dbReference>
<dbReference type="InterPro" id="IPR057326">
    <property type="entry name" value="KR_dom"/>
</dbReference>
<reference evidence="6 7" key="1">
    <citation type="journal article" date="2019" name="J. Ind. Microbiol. Biotechnol.">
        <title>Paenibacillus amylolyticus 27C64 has a diverse set of carbohydrate-active enzymes and complete pectin deconstruction system.</title>
        <authorList>
            <person name="Keggi C."/>
            <person name="Doran-Peterson J."/>
        </authorList>
    </citation>
    <scope>NUCLEOTIDE SEQUENCE [LARGE SCALE GENOMIC DNA]</scope>
    <source>
        <strain evidence="6 7">27C64</strain>
    </source>
</reference>
<dbReference type="Gene3D" id="1.10.1240.100">
    <property type="match status" value="1"/>
</dbReference>
<evidence type="ECO:0000256" key="3">
    <source>
        <dbReference type="ARBA" id="ARBA00022679"/>
    </source>
</evidence>